<feature type="domain" description="Glucose-methanol-choline oxidoreductase N-terminal" evidence="7">
    <location>
        <begin position="276"/>
        <end position="290"/>
    </location>
</feature>
<dbReference type="Pfam" id="PF00732">
    <property type="entry name" value="GMC_oxred_N"/>
    <property type="match status" value="1"/>
</dbReference>
<comment type="similarity">
    <text evidence="1">Belongs to the GMC oxidoreductase family.</text>
</comment>
<dbReference type="GO" id="GO:0050660">
    <property type="term" value="F:flavin adenine dinucleotide binding"/>
    <property type="evidence" value="ECO:0007669"/>
    <property type="project" value="InterPro"/>
</dbReference>
<dbReference type="Gene3D" id="3.30.410.10">
    <property type="entry name" value="Cholesterol Oxidase, domain 2"/>
    <property type="match status" value="1"/>
</dbReference>
<reference evidence="8 9" key="1">
    <citation type="submission" date="2018-05" db="EMBL/GenBank/DDBJ databases">
        <title>Genome sequencing and assembly of the regulated plant pathogen Lachnellula willkommii and related sister species for the development of diagnostic species identification markers.</title>
        <authorList>
            <person name="Giroux E."/>
            <person name="Bilodeau G."/>
        </authorList>
    </citation>
    <scope>NUCLEOTIDE SEQUENCE [LARGE SCALE GENOMIC DNA]</scope>
    <source>
        <strain evidence="8 9">CBS 172.35</strain>
    </source>
</reference>
<feature type="binding site" evidence="4">
    <location>
        <begin position="558"/>
        <end position="559"/>
    </location>
    <ligand>
        <name>FAD</name>
        <dbReference type="ChEBI" id="CHEBI:57692"/>
    </ligand>
</feature>
<dbReference type="SUPFAM" id="SSF51905">
    <property type="entry name" value="FAD/NAD(P)-binding domain"/>
    <property type="match status" value="1"/>
</dbReference>
<sequence>MHLKTLILAASVLFKTVAANWKTQQWDVIVVGAGPAGIIVATRMAEAGQKTLLLEAGGPSYGITGGDLDSRRPSWLKGTNLTRVDVPGLFKSIFDDDNGLICDLNSYGGCTVGGSTAINAGGHFEPPASDYDLYFPPGWKSKDMQNATRRLYARQPSTNLTSQNGIRYLQTGYTAARKWLVEGLGFDDIDVNGKADQKTEVFGHPIFDYANGQRGGPTITYLPAALERSNFQLQTGVKVIRVERKGSQATGVAALIDGVLEFIPISPKGRVILSSGAFQSPSLLMFSGIGNPRVLSRLQSAGKLSSTLRSSQWIKLNAVGKGLFDNPHVTIELEGPDIEDYTYSYESPSPVDEALYLQHRSGPYTFASVTTVFWDTLTRPDGSVAGLQGTLDSSGPGGPARRHLSNEDVNPQQHPIIGQQPISQVVGNRHTVGLNIHGTSGMKSTGNVVLGKDFSCGPDSKVYYSDPIDAENVASFIHKIFRGLPSSSLTPLNIPQNATQAEIQRYITTPSSYTSGTSNQWSSSCRIGSCVDVNTTVIGMANLQVVDSAIIMPLSVPPQFGVMVAAERASDLILGMIEEMK</sequence>
<evidence type="ECO:0000313" key="9">
    <source>
        <dbReference type="Proteomes" id="UP000315522"/>
    </source>
</evidence>
<gene>
    <name evidence="8" type="primary">CDH-1_1</name>
    <name evidence="8" type="ORF">LAWI1_G000846</name>
</gene>
<protein>
    <submittedName>
        <fullName evidence="8">Cellobiose dehydrogenase</fullName>
    </submittedName>
</protein>
<evidence type="ECO:0000256" key="3">
    <source>
        <dbReference type="ARBA" id="ARBA00023002"/>
    </source>
</evidence>
<dbReference type="SUPFAM" id="SSF54373">
    <property type="entry name" value="FAD-linked reductases, C-terminal domain"/>
    <property type="match status" value="1"/>
</dbReference>
<comment type="caution">
    <text evidence="8">The sequence shown here is derived from an EMBL/GenBank/DDBJ whole genome shotgun (WGS) entry which is preliminary data.</text>
</comment>
<proteinExistence type="inferred from homology"/>
<evidence type="ECO:0000256" key="4">
    <source>
        <dbReference type="PIRSR" id="PIRSR000137-2"/>
    </source>
</evidence>
<evidence type="ECO:0000256" key="2">
    <source>
        <dbReference type="ARBA" id="ARBA00022630"/>
    </source>
</evidence>
<dbReference type="Gene3D" id="3.50.50.60">
    <property type="entry name" value="FAD/NAD(P)-binding domain"/>
    <property type="match status" value="1"/>
</dbReference>
<dbReference type="Pfam" id="PF00890">
    <property type="entry name" value="FAD_binding_2"/>
    <property type="match status" value="1"/>
</dbReference>
<dbReference type="Proteomes" id="UP000315522">
    <property type="component" value="Unassembled WGS sequence"/>
</dbReference>
<keyword evidence="2" id="KW-0285">Flavoprotein</keyword>
<feature type="binding site" evidence="4">
    <location>
        <position position="239"/>
    </location>
    <ligand>
        <name>FAD</name>
        <dbReference type="ChEBI" id="CHEBI:57692"/>
    </ligand>
</feature>
<feature type="region of interest" description="Disordered" evidence="5">
    <location>
        <begin position="385"/>
        <end position="412"/>
    </location>
</feature>
<keyword evidence="9" id="KW-1185">Reference proteome</keyword>
<dbReference type="InterPro" id="IPR036188">
    <property type="entry name" value="FAD/NAD-bd_sf"/>
</dbReference>
<dbReference type="InterPro" id="IPR000172">
    <property type="entry name" value="GMC_OxRdtase_N"/>
</dbReference>
<dbReference type="GO" id="GO:0016614">
    <property type="term" value="F:oxidoreductase activity, acting on CH-OH group of donors"/>
    <property type="evidence" value="ECO:0007669"/>
    <property type="project" value="InterPro"/>
</dbReference>
<dbReference type="InterPro" id="IPR012132">
    <property type="entry name" value="GMC_OxRdtase"/>
</dbReference>
<dbReference type="EMBL" id="QGML01000018">
    <property type="protein sequence ID" value="TVY94327.1"/>
    <property type="molecule type" value="Genomic_DNA"/>
</dbReference>
<dbReference type="AlphaFoldDB" id="A0A559MMZ7"/>
<evidence type="ECO:0000256" key="5">
    <source>
        <dbReference type="SAM" id="MobiDB-lite"/>
    </source>
</evidence>
<accession>A0A559MMZ7</accession>
<dbReference type="PANTHER" id="PTHR47190:SF1">
    <property type="entry name" value="GLUCOSE-METHANOL-CHOLINE OXIDOREDUCTASE N-TERMINAL DOMAIN-CONTAINING PROTEIN"/>
    <property type="match status" value="1"/>
</dbReference>
<evidence type="ECO:0000256" key="6">
    <source>
        <dbReference type="SAM" id="SignalP"/>
    </source>
</evidence>
<evidence type="ECO:0000313" key="8">
    <source>
        <dbReference type="EMBL" id="TVY94327.1"/>
    </source>
</evidence>
<keyword evidence="4" id="KW-0274">FAD</keyword>
<feature type="signal peptide" evidence="6">
    <location>
        <begin position="1"/>
        <end position="19"/>
    </location>
</feature>
<dbReference type="Pfam" id="PF05199">
    <property type="entry name" value="GMC_oxred_C"/>
    <property type="match status" value="1"/>
</dbReference>
<feature type="chain" id="PRO_5022213087" evidence="6">
    <location>
        <begin position="20"/>
        <end position="581"/>
    </location>
</feature>
<evidence type="ECO:0000256" key="1">
    <source>
        <dbReference type="ARBA" id="ARBA00010790"/>
    </source>
</evidence>
<name>A0A559MMZ7_9HELO</name>
<dbReference type="PROSITE" id="PS00624">
    <property type="entry name" value="GMC_OXRED_2"/>
    <property type="match status" value="1"/>
</dbReference>
<comment type="cofactor">
    <cofactor evidence="4">
        <name>FAD</name>
        <dbReference type="ChEBI" id="CHEBI:57692"/>
    </cofactor>
</comment>
<keyword evidence="6" id="KW-0732">Signal</keyword>
<dbReference type="InterPro" id="IPR003953">
    <property type="entry name" value="FAD-dep_OxRdtase_2_FAD-bd"/>
</dbReference>
<dbReference type="InterPro" id="IPR053208">
    <property type="entry name" value="GMC_Oxidoreductase_CD"/>
</dbReference>
<dbReference type="PRINTS" id="PR00411">
    <property type="entry name" value="PNDRDTASEI"/>
</dbReference>
<dbReference type="InterPro" id="IPR007867">
    <property type="entry name" value="GMC_OxRtase_C"/>
</dbReference>
<evidence type="ECO:0000259" key="7">
    <source>
        <dbReference type="PROSITE" id="PS00624"/>
    </source>
</evidence>
<dbReference type="PANTHER" id="PTHR47190">
    <property type="entry name" value="DEHYDROGENASE, PUTATIVE-RELATED"/>
    <property type="match status" value="1"/>
</dbReference>
<keyword evidence="3" id="KW-0560">Oxidoreductase</keyword>
<dbReference type="PIRSF" id="PIRSF000137">
    <property type="entry name" value="Alcohol_oxidase"/>
    <property type="match status" value="1"/>
</dbReference>
<organism evidence="8 9">
    <name type="scientific">Lachnellula willkommii</name>
    <dbReference type="NCBI Taxonomy" id="215461"/>
    <lineage>
        <taxon>Eukaryota</taxon>
        <taxon>Fungi</taxon>
        <taxon>Dikarya</taxon>
        <taxon>Ascomycota</taxon>
        <taxon>Pezizomycotina</taxon>
        <taxon>Leotiomycetes</taxon>
        <taxon>Helotiales</taxon>
        <taxon>Lachnaceae</taxon>
        <taxon>Lachnellula</taxon>
    </lineage>
</organism>